<name>A0AAV4X3L4_9ARAC</name>
<dbReference type="Proteomes" id="UP001054837">
    <property type="component" value="Unassembled WGS sequence"/>
</dbReference>
<reference evidence="1 2" key="1">
    <citation type="submission" date="2021-06" db="EMBL/GenBank/DDBJ databases">
        <title>Caerostris darwini draft genome.</title>
        <authorList>
            <person name="Kono N."/>
            <person name="Arakawa K."/>
        </authorList>
    </citation>
    <scope>NUCLEOTIDE SEQUENCE [LARGE SCALE GENOMIC DNA]</scope>
</reference>
<dbReference type="EMBL" id="BPLQ01015487">
    <property type="protein sequence ID" value="GIY88369.1"/>
    <property type="molecule type" value="Genomic_DNA"/>
</dbReference>
<sequence length="89" mass="9774">MWDGRIRNHSGSLSRFFPLMQNAASRFPICCCSERWLGDTVPEDAPCCAALPELPDVEPINLSRPQIQMGAEGCAMSGEDRRTVGIPLP</sequence>
<evidence type="ECO:0000313" key="1">
    <source>
        <dbReference type="EMBL" id="GIY88369.1"/>
    </source>
</evidence>
<comment type="caution">
    <text evidence="1">The sequence shown here is derived from an EMBL/GenBank/DDBJ whole genome shotgun (WGS) entry which is preliminary data.</text>
</comment>
<dbReference type="AlphaFoldDB" id="A0AAV4X3L4"/>
<gene>
    <name evidence="1" type="ORF">CDAR_403021</name>
</gene>
<organism evidence="1 2">
    <name type="scientific">Caerostris darwini</name>
    <dbReference type="NCBI Taxonomy" id="1538125"/>
    <lineage>
        <taxon>Eukaryota</taxon>
        <taxon>Metazoa</taxon>
        <taxon>Ecdysozoa</taxon>
        <taxon>Arthropoda</taxon>
        <taxon>Chelicerata</taxon>
        <taxon>Arachnida</taxon>
        <taxon>Araneae</taxon>
        <taxon>Araneomorphae</taxon>
        <taxon>Entelegynae</taxon>
        <taxon>Araneoidea</taxon>
        <taxon>Araneidae</taxon>
        <taxon>Caerostris</taxon>
    </lineage>
</organism>
<evidence type="ECO:0000313" key="2">
    <source>
        <dbReference type="Proteomes" id="UP001054837"/>
    </source>
</evidence>
<proteinExistence type="predicted"/>
<accession>A0AAV4X3L4</accession>
<keyword evidence="2" id="KW-1185">Reference proteome</keyword>
<protein>
    <submittedName>
        <fullName evidence="1">Uncharacterized protein</fullName>
    </submittedName>
</protein>